<dbReference type="RefSeq" id="WP_285872621.1">
    <property type="nucleotide sequence ID" value="NZ_JARFYM010000041.1"/>
</dbReference>
<organism evidence="1 2">
    <name type="scientific">Rhizobium mayense</name>
    <dbReference type="NCBI Taxonomy" id="1312184"/>
    <lineage>
        <taxon>Bacteria</taxon>
        <taxon>Pseudomonadati</taxon>
        <taxon>Pseudomonadota</taxon>
        <taxon>Alphaproteobacteria</taxon>
        <taxon>Hyphomicrobiales</taxon>
        <taxon>Rhizobiaceae</taxon>
        <taxon>Rhizobium/Agrobacterium group</taxon>
        <taxon>Rhizobium</taxon>
    </lineage>
</organism>
<evidence type="ECO:0008006" key="3">
    <source>
        <dbReference type="Google" id="ProtNLM"/>
    </source>
</evidence>
<evidence type="ECO:0000313" key="2">
    <source>
        <dbReference type="Proteomes" id="UP001172645"/>
    </source>
</evidence>
<comment type="caution">
    <text evidence="1">The sequence shown here is derived from an EMBL/GenBank/DDBJ whole genome shotgun (WGS) entry which is preliminary data.</text>
</comment>
<gene>
    <name evidence="1" type="ORF">PY649_30410</name>
</gene>
<accession>A0ABT7K3L9</accession>
<dbReference type="Proteomes" id="UP001172645">
    <property type="component" value="Unassembled WGS sequence"/>
</dbReference>
<proteinExistence type="predicted"/>
<dbReference type="EMBL" id="JARFYM010000041">
    <property type="protein sequence ID" value="MDL2403206.1"/>
    <property type="molecule type" value="Genomic_DNA"/>
</dbReference>
<keyword evidence="2" id="KW-1185">Reference proteome</keyword>
<reference evidence="1" key="1">
    <citation type="submission" date="2023-06" db="EMBL/GenBank/DDBJ databases">
        <title>Phylogenetic Diversity of Rhizobium strains.</title>
        <authorList>
            <person name="Moura F.T."/>
            <person name="Helene L.C.F."/>
            <person name="Hungria M."/>
        </authorList>
    </citation>
    <scope>NUCLEOTIDE SEQUENCE</scope>
    <source>
        <strain evidence="1">CCGE526</strain>
    </source>
</reference>
<sequence>MSVSEVRRLSVLQIDADELMSSSRVFLEDTLRQCESKLAEQEAVLASFIRDKERQIEAYRAATVAEIERFRRVVEAETAATKAVVDAIRQQIKRQPHIDEPASFHQETLSSNRQTSSRSQLIVQLATAMLEQGRRPVRRQEIVERVFACDVDLPSTDIEGLVSKALARSGKFQVVKRRYWFAGEPFPGDEAGT</sequence>
<protein>
    <recommendedName>
        <fullName evidence="3">HTH HARE-type domain-containing protein</fullName>
    </recommendedName>
</protein>
<evidence type="ECO:0000313" key="1">
    <source>
        <dbReference type="EMBL" id="MDL2403206.1"/>
    </source>
</evidence>
<name>A0ABT7K3L9_9HYPH</name>